<dbReference type="GO" id="GO:0003700">
    <property type="term" value="F:DNA-binding transcription factor activity"/>
    <property type="evidence" value="ECO:0007669"/>
    <property type="project" value="InterPro"/>
</dbReference>
<dbReference type="CDD" id="cd07377">
    <property type="entry name" value="WHTH_GntR"/>
    <property type="match status" value="1"/>
</dbReference>
<dbReference type="InterPro" id="IPR036388">
    <property type="entry name" value="WH-like_DNA-bd_sf"/>
</dbReference>
<dbReference type="RefSeq" id="WP_076478445.1">
    <property type="nucleotide sequence ID" value="NZ_FTNT01000004.1"/>
</dbReference>
<proteinExistence type="predicted"/>
<dbReference type="EMBL" id="FTNT01000004">
    <property type="protein sequence ID" value="SIR93348.1"/>
    <property type="molecule type" value="Genomic_DNA"/>
</dbReference>
<dbReference type="PANTHER" id="PTHR43537">
    <property type="entry name" value="TRANSCRIPTIONAL REGULATOR, GNTR FAMILY"/>
    <property type="match status" value="1"/>
</dbReference>
<dbReference type="InterPro" id="IPR011711">
    <property type="entry name" value="GntR_C"/>
</dbReference>
<reference evidence="5 6" key="1">
    <citation type="submission" date="2017-01" db="EMBL/GenBank/DDBJ databases">
        <authorList>
            <person name="Mah S.A."/>
            <person name="Swanson W.J."/>
            <person name="Moy G.W."/>
            <person name="Vacquier V.D."/>
        </authorList>
    </citation>
    <scope>NUCLEOTIDE SEQUENCE [LARGE SCALE GENOMIC DNA]</scope>
    <source>
        <strain evidence="5 6">CPCC 203464</strain>
    </source>
</reference>
<dbReference type="PROSITE" id="PS50949">
    <property type="entry name" value="HTH_GNTR"/>
    <property type="match status" value="1"/>
</dbReference>
<evidence type="ECO:0000259" key="4">
    <source>
        <dbReference type="PROSITE" id="PS50949"/>
    </source>
</evidence>
<keyword evidence="2 5" id="KW-0238">DNA-binding</keyword>
<dbReference type="SUPFAM" id="SSF48008">
    <property type="entry name" value="GntR ligand-binding domain-like"/>
    <property type="match status" value="1"/>
</dbReference>
<keyword evidence="1" id="KW-0805">Transcription regulation</keyword>
<dbReference type="AlphaFoldDB" id="A0A1N7EZ26"/>
<evidence type="ECO:0000256" key="1">
    <source>
        <dbReference type="ARBA" id="ARBA00023015"/>
    </source>
</evidence>
<dbReference type="Gene3D" id="1.10.10.10">
    <property type="entry name" value="Winged helix-like DNA-binding domain superfamily/Winged helix DNA-binding domain"/>
    <property type="match status" value="1"/>
</dbReference>
<dbReference type="InterPro" id="IPR000524">
    <property type="entry name" value="Tscrpt_reg_HTH_GntR"/>
</dbReference>
<dbReference type="Proteomes" id="UP000186218">
    <property type="component" value="Unassembled WGS sequence"/>
</dbReference>
<protein>
    <submittedName>
        <fullName evidence="5">DNA-binding transcriptional regulator, GntR family</fullName>
    </submittedName>
</protein>
<dbReference type="PANTHER" id="PTHR43537:SF24">
    <property type="entry name" value="GLUCONATE OPERON TRANSCRIPTIONAL REPRESSOR"/>
    <property type="match status" value="1"/>
</dbReference>
<evidence type="ECO:0000313" key="6">
    <source>
        <dbReference type="Proteomes" id="UP000186218"/>
    </source>
</evidence>
<dbReference type="SMART" id="SM00345">
    <property type="entry name" value="HTH_GNTR"/>
    <property type="match status" value="1"/>
</dbReference>
<name>A0A1N7EZ26_9NOCA</name>
<dbReference type="SUPFAM" id="SSF46785">
    <property type="entry name" value="Winged helix' DNA-binding domain"/>
    <property type="match status" value="1"/>
</dbReference>
<dbReference type="InterPro" id="IPR008920">
    <property type="entry name" value="TF_FadR/GntR_C"/>
</dbReference>
<evidence type="ECO:0000256" key="2">
    <source>
        <dbReference type="ARBA" id="ARBA00023125"/>
    </source>
</evidence>
<feature type="domain" description="HTH gntR-type" evidence="4">
    <location>
        <begin position="9"/>
        <end position="76"/>
    </location>
</feature>
<dbReference type="SMART" id="SM00895">
    <property type="entry name" value="FCD"/>
    <property type="match status" value="1"/>
</dbReference>
<dbReference type="Pfam" id="PF00392">
    <property type="entry name" value="GntR"/>
    <property type="match status" value="1"/>
</dbReference>
<evidence type="ECO:0000313" key="5">
    <source>
        <dbReference type="EMBL" id="SIR93348.1"/>
    </source>
</evidence>
<dbReference type="InterPro" id="IPR036390">
    <property type="entry name" value="WH_DNA-bd_sf"/>
</dbReference>
<dbReference type="Gene3D" id="1.20.120.530">
    <property type="entry name" value="GntR ligand-binding domain-like"/>
    <property type="match status" value="1"/>
</dbReference>
<sequence length="216" mass="23512">MSVPNSDGALLTQAVLRQLRDEIFDGRMAPGTPLSVPGLAARLEVSRSPVREAVQQLVVEGLADYTPRIGAKVAVLDASMLRQVFEVREVLDGLAARQATARVTHADVDGLWTQVRRQEGLLTAPPDHRRDADLDLDFHTAVRSLSGNGPLCDALLKLDTQAHLYRSDMWAHELNRRLAVTEHRRIVAALEAGDADGAQRAAEAHAAGVLVRLLRS</sequence>
<keyword evidence="3" id="KW-0804">Transcription</keyword>
<gene>
    <name evidence="5" type="ORF">SAMN05445060_1662</name>
</gene>
<accession>A0A1N7EZ26</accession>
<dbReference type="STRING" id="1344003.SAMN05445060_1662"/>
<evidence type="ECO:0000256" key="3">
    <source>
        <dbReference type="ARBA" id="ARBA00023163"/>
    </source>
</evidence>
<dbReference type="OrthoDB" id="9816161at2"/>
<dbReference type="GO" id="GO:0003677">
    <property type="term" value="F:DNA binding"/>
    <property type="evidence" value="ECO:0007669"/>
    <property type="project" value="UniProtKB-KW"/>
</dbReference>
<dbReference type="Pfam" id="PF07729">
    <property type="entry name" value="FCD"/>
    <property type="match status" value="1"/>
</dbReference>
<keyword evidence="6" id="KW-1185">Reference proteome</keyword>
<organism evidence="5 6">
    <name type="scientific">Williamsia sterculiae</name>
    <dbReference type="NCBI Taxonomy" id="1344003"/>
    <lineage>
        <taxon>Bacteria</taxon>
        <taxon>Bacillati</taxon>
        <taxon>Actinomycetota</taxon>
        <taxon>Actinomycetes</taxon>
        <taxon>Mycobacteriales</taxon>
        <taxon>Nocardiaceae</taxon>
        <taxon>Williamsia</taxon>
    </lineage>
</organism>